<dbReference type="EMBL" id="JAUIZM010000002">
    <property type="protein sequence ID" value="KAK1397849.1"/>
    <property type="molecule type" value="Genomic_DNA"/>
</dbReference>
<proteinExistence type="predicted"/>
<protein>
    <submittedName>
        <fullName evidence="4">WPP domain-interacting protein 2</fullName>
    </submittedName>
</protein>
<accession>A0AAD8N5T6</accession>
<dbReference type="AlphaFoldDB" id="A0AAD8N5T6"/>
<keyword evidence="1" id="KW-0175">Coiled coil</keyword>
<evidence type="ECO:0000313" key="5">
    <source>
        <dbReference type="Proteomes" id="UP001237642"/>
    </source>
</evidence>
<feature type="coiled-coil region" evidence="1">
    <location>
        <begin position="378"/>
        <end position="454"/>
    </location>
</feature>
<gene>
    <name evidence="4" type="ORF">POM88_007712</name>
</gene>
<reference evidence="4" key="2">
    <citation type="submission" date="2023-05" db="EMBL/GenBank/DDBJ databases">
        <authorList>
            <person name="Schelkunov M.I."/>
        </authorList>
    </citation>
    <scope>NUCLEOTIDE SEQUENCE</scope>
    <source>
        <strain evidence="4">Hsosn_3</strain>
        <tissue evidence="4">Leaf</tissue>
    </source>
</reference>
<feature type="region of interest" description="Disordered" evidence="2">
    <location>
        <begin position="85"/>
        <end position="127"/>
    </location>
</feature>
<organism evidence="4 5">
    <name type="scientific">Heracleum sosnowskyi</name>
    <dbReference type="NCBI Taxonomy" id="360622"/>
    <lineage>
        <taxon>Eukaryota</taxon>
        <taxon>Viridiplantae</taxon>
        <taxon>Streptophyta</taxon>
        <taxon>Embryophyta</taxon>
        <taxon>Tracheophyta</taxon>
        <taxon>Spermatophyta</taxon>
        <taxon>Magnoliopsida</taxon>
        <taxon>eudicotyledons</taxon>
        <taxon>Gunneridae</taxon>
        <taxon>Pentapetalae</taxon>
        <taxon>asterids</taxon>
        <taxon>campanulids</taxon>
        <taxon>Apiales</taxon>
        <taxon>Apiaceae</taxon>
        <taxon>Apioideae</taxon>
        <taxon>apioid superclade</taxon>
        <taxon>Tordylieae</taxon>
        <taxon>Tordyliinae</taxon>
        <taxon>Heracleum</taxon>
    </lineage>
</organism>
<keyword evidence="3" id="KW-1133">Transmembrane helix</keyword>
<dbReference type="InterPro" id="IPR044696">
    <property type="entry name" value="WIP1/2/3"/>
</dbReference>
<feature type="region of interest" description="Disordered" evidence="2">
    <location>
        <begin position="158"/>
        <end position="200"/>
    </location>
</feature>
<name>A0AAD8N5T6_9APIA</name>
<feature type="compositionally biased region" description="Polar residues" evidence="2">
    <location>
        <begin position="252"/>
        <end position="264"/>
    </location>
</feature>
<dbReference type="PANTHER" id="PTHR34562:SF8">
    <property type="entry name" value="WPP DOMAIN-INTERACTING PROTEIN 1"/>
    <property type="match status" value="1"/>
</dbReference>
<keyword evidence="3" id="KW-0812">Transmembrane</keyword>
<feature type="region of interest" description="Disordered" evidence="2">
    <location>
        <begin position="206"/>
        <end position="225"/>
    </location>
</feature>
<evidence type="ECO:0000256" key="2">
    <source>
        <dbReference type="SAM" id="MobiDB-lite"/>
    </source>
</evidence>
<evidence type="ECO:0000313" key="4">
    <source>
        <dbReference type="EMBL" id="KAK1397849.1"/>
    </source>
</evidence>
<evidence type="ECO:0000256" key="3">
    <source>
        <dbReference type="SAM" id="Phobius"/>
    </source>
</evidence>
<dbReference type="PANTHER" id="PTHR34562">
    <property type="entry name" value="WPP DOMAIN-INTERACTING PROTEIN 2"/>
    <property type="match status" value="1"/>
</dbReference>
<evidence type="ECO:0000256" key="1">
    <source>
        <dbReference type="SAM" id="Coils"/>
    </source>
</evidence>
<keyword evidence="5" id="KW-1185">Reference proteome</keyword>
<dbReference type="Proteomes" id="UP001237642">
    <property type="component" value="Unassembled WGS sequence"/>
</dbReference>
<keyword evidence="3" id="KW-0472">Membrane</keyword>
<feature type="transmembrane region" description="Helical" evidence="3">
    <location>
        <begin position="529"/>
        <end position="552"/>
    </location>
</feature>
<feature type="region of interest" description="Disordered" evidence="2">
    <location>
        <begin position="252"/>
        <end position="280"/>
    </location>
</feature>
<sequence>MDLESESSVIEFVEENEVINSGENTIIGSNGECSVEHVREVSLGDMKSEGIDLVSSGSMGSSSRVKKGLGLKKWKRIPRELSKERGNSLDNGVVGKRGFNATPDSRKGAVSAQTKERSEGSVSSTNGVVKSSGLFAHGFGSGLEVGLGPVFDAVADLENSEDRSSKSSTAASAPQRRSDIPVAGGYVGDSNGINSENGDHDLAVQRGQQGRNRAGTGKKARAEQVKIEKENSYCSVDSDSQGSNFVFMQGANSVTSKGRQSRSANYDGENSDDEAQGSEQHFAEELQSGFRKNMAEFEDVSQSYLPADLNWETKEENCENNGLSADQDPLLESITTLQSAQEALAEEVQKFREIGKDDIFFFGDVVQDGSPSSLESDMVNLKQNVNELESKLEEARSMLKVKESKVIELETSLTCNELIQKENTEISDLEQRNLRELERELEGLFEQRIEAMVEYLVTSRTIKDLKLAAVNKITYLEEQKSVATEQAQVVGFSKSVGNRASMLKRRVDKLETEIETGEDVKLKKRTCKFASLFFIQLVLFCVALCFFVLQLVPRYSEDVPT</sequence>
<comment type="caution">
    <text evidence="4">The sequence shown here is derived from an EMBL/GenBank/DDBJ whole genome shotgun (WGS) entry which is preliminary data.</text>
</comment>
<reference evidence="4" key="1">
    <citation type="submission" date="2023-02" db="EMBL/GenBank/DDBJ databases">
        <title>Genome of toxic invasive species Heracleum sosnowskyi carries increased number of genes despite the absence of recent whole-genome duplications.</title>
        <authorList>
            <person name="Schelkunov M."/>
            <person name="Shtratnikova V."/>
            <person name="Makarenko M."/>
            <person name="Klepikova A."/>
            <person name="Omelchenko D."/>
            <person name="Novikova G."/>
            <person name="Obukhova E."/>
            <person name="Bogdanov V."/>
            <person name="Penin A."/>
            <person name="Logacheva M."/>
        </authorList>
    </citation>
    <scope>NUCLEOTIDE SEQUENCE</scope>
    <source>
        <strain evidence="4">Hsosn_3</strain>
        <tissue evidence="4">Leaf</tissue>
    </source>
</reference>